<accession>A0A1V5T3Q6</accession>
<dbReference type="PANTHER" id="PTHR46112">
    <property type="entry name" value="AMINOPEPTIDASE"/>
    <property type="match status" value="1"/>
</dbReference>
<dbReference type="SUPFAM" id="SSF55920">
    <property type="entry name" value="Creatinase/aminopeptidase"/>
    <property type="match status" value="1"/>
</dbReference>
<organism evidence="2">
    <name type="scientific">Candidatus Atribacter allofermentans</name>
    <dbReference type="NCBI Taxonomy" id="1852833"/>
    <lineage>
        <taxon>Bacteria</taxon>
        <taxon>Pseudomonadati</taxon>
        <taxon>Atribacterota</taxon>
        <taxon>Atribacteria</taxon>
        <taxon>Atribacterales</taxon>
        <taxon>Atribacteraceae</taxon>
        <taxon>Atribacter</taxon>
    </lineage>
</organism>
<reference evidence="2" key="1">
    <citation type="submission" date="2017-02" db="EMBL/GenBank/DDBJ databases">
        <title>Delving into the versatile metabolic prowess of the omnipresent phylum Bacteroidetes.</title>
        <authorList>
            <person name="Nobu M.K."/>
            <person name="Mei R."/>
            <person name="Narihiro T."/>
            <person name="Kuroda K."/>
            <person name="Liu W.-T."/>
        </authorList>
    </citation>
    <scope>NUCLEOTIDE SEQUENCE</scope>
    <source>
        <strain evidence="2">ADurb.Bin276</strain>
    </source>
</reference>
<name>A0A1V5T3Q6_9BACT</name>
<dbReference type="EMBL" id="MWBQ01000023">
    <property type="protein sequence ID" value="OQA61163.1"/>
    <property type="molecule type" value="Genomic_DNA"/>
</dbReference>
<dbReference type="Gene3D" id="3.40.350.10">
    <property type="entry name" value="Creatinase/prolidase N-terminal domain"/>
    <property type="match status" value="1"/>
</dbReference>
<dbReference type="Proteomes" id="UP000485569">
    <property type="component" value="Unassembled WGS sequence"/>
</dbReference>
<dbReference type="GO" id="GO:0016787">
    <property type="term" value="F:hydrolase activity"/>
    <property type="evidence" value="ECO:0007669"/>
    <property type="project" value="UniProtKB-KW"/>
</dbReference>
<dbReference type="EC" id="3.4.-.-" evidence="2"/>
<dbReference type="Gene3D" id="3.90.230.10">
    <property type="entry name" value="Creatinase/methionine aminopeptidase superfamily"/>
    <property type="match status" value="1"/>
</dbReference>
<comment type="caution">
    <text evidence="2">The sequence shown here is derived from an EMBL/GenBank/DDBJ whole genome shotgun (WGS) entry which is preliminary data.</text>
</comment>
<keyword evidence="2" id="KW-0378">Hydrolase</keyword>
<dbReference type="AlphaFoldDB" id="A0A1V5T3Q6"/>
<gene>
    <name evidence="2" type="ORF">BWY41_00320</name>
</gene>
<sequence length="412" mass="45427">MAFDVCSFVKNLEPIDLERKIPKSEYESRIKTLQEILNNRGFDVGIAFGNELRPGDTGWLTGYDPQIEPTAAVIGKKGLFVLGGPEGEAYAKETMMAGTFINVLEFKIPEEDYPGYEFMPLNKILFEAAGIEPKKIGILTLPSILPLEIFQLLKEIPNTEIIDASEILLDCRYQKSPQELEMMSIAARISTYAMKAMIAAIRPGLRELEVAACADYVMKAMGADRVGISTIVCSGWRAPNVIGRASNKIIEEGDMIDLTVSARYDGLASCMGRTVIAGKAHPDQLEFIDIAIKAYEKGIEAISYSKPASEVDRIVRSILDPQGLSPLYSLVHGIGWTEAMEGKGAATQHSTWNFPKGIAFMLDLGIFGRSFKSLDKNHVGLRIENPFIIDHEGNTKCLTVDLPLYCETGKIY</sequence>
<protein>
    <submittedName>
        <fullName evidence="2">Putative peptidase</fullName>
        <ecNumber evidence="2">3.4.-.-</ecNumber>
    </submittedName>
</protein>
<dbReference type="Pfam" id="PF00557">
    <property type="entry name" value="Peptidase_M24"/>
    <property type="match status" value="1"/>
</dbReference>
<feature type="domain" description="Peptidase M24" evidence="1">
    <location>
        <begin position="181"/>
        <end position="389"/>
    </location>
</feature>
<dbReference type="InterPro" id="IPR036005">
    <property type="entry name" value="Creatinase/aminopeptidase-like"/>
</dbReference>
<proteinExistence type="predicted"/>
<dbReference type="SUPFAM" id="SSF53092">
    <property type="entry name" value="Creatinase/prolidase N-terminal domain"/>
    <property type="match status" value="1"/>
</dbReference>
<dbReference type="InterPro" id="IPR000994">
    <property type="entry name" value="Pept_M24"/>
</dbReference>
<dbReference type="InterPro" id="IPR050659">
    <property type="entry name" value="Peptidase_M24B"/>
</dbReference>
<evidence type="ECO:0000259" key="1">
    <source>
        <dbReference type="Pfam" id="PF00557"/>
    </source>
</evidence>
<dbReference type="InterPro" id="IPR029149">
    <property type="entry name" value="Creatin/AminoP/Spt16_N"/>
</dbReference>
<evidence type="ECO:0000313" key="2">
    <source>
        <dbReference type="EMBL" id="OQA61163.1"/>
    </source>
</evidence>
<dbReference type="PANTHER" id="PTHR46112:SF2">
    <property type="entry name" value="XAA-PRO AMINOPEPTIDASE P-RELATED"/>
    <property type="match status" value="1"/>
</dbReference>